<feature type="region of interest" description="Disordered" evidence="1">
    <location>
        <begin position="1"/>
        <end position="42"/>
    </location>
</feature>
<comment type="caution">
    <text evidence="2">The sequence shown here is derived from an EMBL/GenBank/DDBJ whole genome shotgun (WGS) entry which is preliminary data.</text>
</comment>
<reference evidence="2 3" key="1">
    <citation type="journal article" date="2019" name="Sci. Rep.">
        <title>Orb-weaving spider Araneus ventricosus genome elucidates the spidroin gene catalogue.</title>
        <authorList>
            <person name="Kono N."/>
            <person name="Nakamura H."/>
            <person name="Ohtoshi R."/>
            <person name="Moran D.A.P."/>
            <person name="Shinohara A."/>
            <person name="Yoshida Y."/>
            <person name="Fujiwara M."/>
            <person name="Mori M."/>
            <person name="Tomita M."/>
            <person name="Arakawa K."/>
        </authorList>
    </citation>
    <scope>NUCLEOTIDE SEQUENCE [LARGE SCALE GENOMIC DNA]</scope>
</reference>
<evidence type="ECO:0000256" key="1">
    <source>
        <dbReference type="SAM" id="MobiDB-lite"/>
    </source>
</evidence>
<evidence type="ECO:0000313" key="3">
    <source>
        <dbReference type="Proteomes" id="UP000499080"/>
    </source>
</evidence>
<evidence type="ECO:0000313" key="2">
    <source>
        <dbReference type="EMBL" id="GBL77522.1"/>
    </source>
</evidence>
<proteinExistence type="predicted"/>
<dbReference type="AlphaFoldDB" id="A0A4Y2ACI2"/>
<keyword evidence="3" id="KW-1185">Reference proteome</keyword>
<accession>A0A4Y2ACI2</accession>
<gene>
    <name evidence="2" type="ORF">AVEN_41900_1</name>
</gene>
<dbReference type="Proteomes" id="UP000499080">
    <property type="component" value="Unassembled WGS sequence"/>
</dbReference>
<organism evidence="2 3">
    <name type="scientific">Araneus ventricosus</name>
    <name type="common">Orbweaver spider</name>
    <name type="synonym">Epeira ventricosa</name>
    <dbReference type="NCBI Taxonomy" id="182803"/>
    <lineage>
        <taxon>Eukaryota</taxon>
        <taxon>Metazoa</taxon>
        <taxon>Ecdysozoa</taxon>
        <taxon>Arthropoda</taxon>
        <taxon>Chelicerata</taxon>
        <taxon>Arachnida</taxon>
        <taxon>Araneae</taxon>
        <taxon>Araneomorphae</taxon>
        <taxon>Entelegynae</taxon>
        <taxon>Araneoidea</taxon>
        <taxon>Araneidae</taxon>
        <taxon>Araneus</taxon>
    </lineage>
</organism>
<sequence>MPTKVRSPTDRMSGHNHCTTPFYTREEKKSESGRRRKKKRSISLCERGEEESLSTFPLESCLFYRSEDETRGRVLSSSPQPLIALVAVAGAVKKHSHATRSVVTSESSTSKFVEKSLQEVGDKAYL</sequence>
<name>A0A4Y2ACI2_ARAVE</name>
<dbReference type="EMBL" id="BGPR01000012">
    <property type="protein sequence ID" value="GBL77522.1"/>
    <property type="molecule type" value="Genomic_DNA"/>
</dbReference>
<feature type="compositionally biased region" description="Basic and acidic residues" evidence="1">
    <location>
        <begin position="24"/>
        <end position="33"/>
    </location>
</feature>
<protein>
    <submittedName>
        <fullName evidence="2">Uncharacterized protein</fullName>
    </submittedName>
</protein>